<dbReference type="Gramene" id="CDX84623">
    <property type="protein sequence ID" value="CDX84623"/>
    <property type="gene ID" value="GSBRNA2T00141891001"/>
</dbReference>
<evidence type="ECO:0000313" key="2">
    <source>
        <dbReference type="EMBL" id="CAF2122757.1"/>
    </source>
</evidence>
<dbReference type="PANTHER" id="PTHR31589">
    <property type="entry name" value="PROTEIN, PUTATIVE (DUF239)-RELATED-RELATED"/>
    <property type="match status" value="1"/>
</dbReference>
<reference evidence="2" key="1">
    <citation type="submission" date="2021-01" db="EMBL/GenBank/DDBJ databases">
        <authorList>
            <consortium name="Genoscope - CEA"/>
            <person name="William W."/>
        </authorList>
    </citation>
    <scope>NUCLEOTIDE SEQUENCE</scope>
</reference>
<dbReference type="InterPro" id="IPR053168">
    <property type="entry name" value="Glutamic_endopeptidase"/>
</dbReference>
<accession>A0A816VMZ4</accession>
<dbReference type="PROSITE" id="PS52045">
    <property type="entry name" value="NEPROSIN_PEP_CD"/>
    <property type="match status" value="1"/>
</dbReference>
<sequence>MINMQNQNIGVWWLGVILEHGILEPLGYWPVILFNRLNDYAERVEWGSEIINQENLGWHTTIEMGSGYMSDSVYGKAAYMRNLEVALSANVFKPLEDLFVGSTHPNYYRSKKSNSSAFGANFYYGSPKQLLLAVHLKLHSSLVYICFAVCFLL</sequence>
<dbReference type="SMR" id="A0A816VMZ4"/>
<dbReference type="Pfam" id="PF03080">
    <property type="entry name" value="Neprosin"/>
    <property type="match status" value="1"/>
</dbReference>
<protein>
    <submittedName>
        <fullName evidence="2">(rape) hypothetical protein</fullName>
    </submittedName>
</protein>
<feature type="domain" description="Neprosin PEP catalytic" evidence="1">
    <location>
        <begin position="1"/>
        <end position="131"/>
    </location>
</feature>
<evidence type="ECO:0000259" key="1">
    <source>
        <dbReference type="PROSITE" id="PS52045"/>
    </source>
</evidence>
<dbReference type="EMBL" id="HG994357">
    <property type="protein sequence ID" value="CAF2122757.1"/>
    <property type="molecule type" value="Genomic_DNA"/>
</dbReference>
<dbReference type="InterPro" id="IPR004314">
    <property type="entry name" value="Neprosin"/>
</dbReference>
<dbReference type="Proteomes" id="UP001295469">
    <property type="component" value="Chromosome A03"/>
</dbReference>
<name>A0A816VMZ4_BRANA</name>
<dbReference type="OMA" id="YVERAEW"/>
<proteinExistence type="predicted"/>
<dbReference type="AlphaFoldDB" id="A0A816VMZ4"/>
<gene>
    <name evidence="2" type="ORF">DARMORV10_A03P19400.1</name>
</gene>
<organism evidence="2">
    <name type="scientific">Brassica napus</name>
    <name type="common">Rape</name>
    <dbReference type="NCBI Taxonomy" id="3708"/>
    <lineage>
        <taxon>Eukaryota</taxon>
        <taxon>Viridiplantae</taxon>
        <taxon>Streptophyta</taxon>
        <taxon>Embryophyta</taxon>
        <taxon>Tracheophyta</taxon>
        <taxon>Spermatophyta</taxon>
        <taxon>Magnoliopsida</taxon>
        <taxon>eudicotyledons</taxon>
        <taxon>Gunneridae</taxon>
        <taxon>Pentapetalae</taxon>
        <taxon>rosids</taxon>
        <taxon>malvids</taxon>
        <taxon>Brassicales</taxon>
        <taxon>Brassicaceae</taxon>
        <taxon>Brassiceae</taxon>
        <taxon>Brassica</taxon>
    </lineage>
</organism>
<dbReference type="PANTHER" id="PTHR31589:SF110">
    <property type="entry name" value="PROTEIN, PUTATIVE (DUF239)-RELATED"/>
    <property type="match status" value="1"/>
</dbReference>